<dbReference type="Gene3D" id="3.20.20.370">
    <property type="entry name" value="Glycoside hydrolase/deacetylase"/>
    <property type="match status" value="1"/>
</dbReference>
<comment type="caution">
    <text evidence="1">The sequence shown here is derived from an EMBL/GenBank/DDBJ whole genome shotgun (WGS) entry which is preliminary data.</text>
</comment>
<dbReference type="STRING" id="1122195.SAMN02745164_00043"/>
<dbReference type="GO" id="GO:0005975">
    <property type="term" value="P:carbohydrate metabolic process"/>
    <property type="evidence" value="ECO:0007669"/>
    <property type="project" value="InterPro"/>
</dbReference>
<keyword evidence="2" id="KW-1185">Reference proteome</keyword>
<organism evidence="1 2">
    <name type="scientific">Marinitoga hydrogenitolerans (strain DSM 16785 / JCM 12826 / AT1271)</name>
    <dbReference type="NCBI Taxonomy" id="1122195"/>
    <lineage>
        <taxon>Bacteria</taxon>
        <taxon>Thermotogati</taxon>
        <taxon>Thermotogota</taxon>
        <taxon>Thermotogae</taxon>
        <taxon>Petrotogales</taxon>
        <taxon>Petrotogaceae</taxon>
        <taxon>Marinitoga</taxon>
    </lineage>
</organism>
<protein>
    <recommendedName>
        <fullName evidence="3">DUF2194 domain-containing protein</fullName>
    </recommendedName>
</protein>
<dbReference type="RefSeq" id="WP_072862175.1">
    <property type="nucleotide sequence ID" value="NZ_FQUI01000001.1"/>
</dbReference>
<dbReference type="AlphaFoldDB" id="A0A1M4S5B0"/>
<sequence length="767" mass="90571">MKKLFLIILIFFTTISLFPQKNLLLLYKSSEEYGEYMFKYHVIPVLEKYKINYELKNVEDLNYYRIDSNKYFGVISWYYSPVLNNSHLYLRQLASFVENGGFFFFFNNLGVTSDIREINNLLNKIGMHYMYGYKELEKYEINYEDEYFLTIPSSTIKQPVEKYNIFGDEDVILSYEVKDNIYPMIVLSDNGGGALFGSFIDKKGNIILNIEKLILKLLNRKVGVENKVLIIKTKYDNERYLKSQKELYKIFDYAKINFEAINVDDFYNLSFIDLLPYKYIIWNTDAKYVKTKTIKRFIENGGSFIFSTILNNTPWKSSIEENNINITKIIFSNKLFPIGNNNNGETILKRYYNLSFDIQLTEEETILAYLSNENNAEIPIIWYKKEKSGYIGYIYPDIILKELRGLILQTILEMQEVSISGILNSFIFYIDDFPLPSYNIEKSDNKGNKITDDEYYYNIWWPAIKKFAEKYNIKYTIVTPLSYNGSSVPPFEFTEFFISKNNNPYKTMKEIDNSEFELGLHGYNHNSLTKDRWANSENIILSLEATKKFLSKILGHPIIISSYVAPNNLIDDFGAKYLLKSLPTIKTIGTSYESKNNFSEYLIKDNFVLVIPRSTYGYYPLSRIYLTTINTLANFGSFQHFIHPDDLFAEDRNPQNKTWDEMYSNLEEFYNTIKTKFPWLRNQTASEAYPYFFDYLTQKVKYYWKNNILEIILPDSSLFPKYFMIKSKMAIRKISGGRVIHYYRKNNLYILEMKNNIMKIEFLGVVQ</sequence>
<dbReference type="Proteomes" id="UP000184334">
    <property type="component" value="Unassembled WGS sequence"/>
</dbReference>
<evidence type="ECO:0000313" key="2">
    <source>
        <dbReference type="Proteomes" id="UP000184334"/>
    </source>
</evidence>
<gene>
    <name evidence="1" type="ORF">SAMN02745164_00043</name>
</gene>
<proteinExistence type="predicted"/>
<accession>A0A1M4S5B0</accession>
<dbReference type="SUPFAM" id="SSF88713">
    <property type="entry name" value="Glycoside hydrolase/deacetylase"/>
    <property type="match status" value="1"/>
</dbReference>
<dbReference type="InterPro" id="IPR011330">
    <property type="entry name" value="Glyco_hydro/deAcase_b/a-brl"/>
</dbReference>
<dbReference type="InterPro" id="IPR018695">
    <property type="entry name" value="DUF2194"/>
</dbReference>
<dbReference type="Pfam" id="PF09960">
    <property type="entry name" value="DUF2194"/>
    <property type="match status" value="1"/>
</dbReference>
<evidence type="ECO:0000313" key="1">
    <source>
        <dbReference type="EMBL" id="SHE27369.1"/>
    </source>
</evidence>
<reference evidence="1" key="1">
    <citation type="submission" date="2016-11" db="EMBL/GenBank/DDBJ databases">
        <authorList>
            <person name="Varghese N."/>
            <person name="Submissions S."/>
        </authorList>
    </citation>
    <scope>NUCLEOTIDE SEQUENCE [LARGE SCALE GENOMIC DNA]</scope>
    <source>
        <strain evidence="1">DSM 16785</strain>
    </source>
</reference>
<evidence type="ECO:0008006" key="3">
    <source>
        <dbReference type="Google" id="ProtNLM"/>
    </source>
</evidence>
<name>A0A1M4S5B0_MARH1</name>
<dbReference type="OrthoDB" id="9761886at2"/>
<dbReference type="EMBL" id="FQUI01000001">
    <property type="protein sequence ID" value="SHE27369.1"/>
    <property type="molecule type" value="Genomic_DNA"/>
</dbReference>